<comment type="caution">
    <text evidence="1">The sequence shown here is derived from an EMBL/GenBank/DDBJ whole genome shotgun (WGS) entry which is preliminary data.</text>
</comment>
<gene>
    <name evidence="1" type="primary">casA</name>
    <name evidence="1" type="ORF">IAD28_04915</name>
</gene>
<evidence type="ECO:0000313" key="1">
    <source>
        <dbReference type="EMBL" id="HIV11013.1"/>
    </source>
</evidence>
<reference evidence="1" key="2">
    <citation type="journal article" date="2021" name="PeerJ">
        <title>Extensive microbial diversity within the chicken gut microbiome revealed by metagenomics and culture.</title>
        <authorList>
            <person name="Gilroy R."/>
            <person name="Ravi A."/>
            <person name="Getino M."/>
            <person name="Pursley I."/>
            <person name="Horton D.L."/>
            <person name="Alikhan N.F."/>
            <person name="Baker D."/>
            <person name="Gharbi K."/>
            <person name="Hall N."/>
            <person name="Watson M."/>
            <person name="Adriaenssens E.M."/>
            <person name="Foster-Nyarko E."/>
            <person name="Jarju S."/>
            <person name="Secka A."/>
            <person name="Antonio M."/>
            <person name="Oren A."/>
            <person name="Chaudhuri R.R."/>
            <person name="La Ragione R."/>
            <person name="Hildebrand F."/>
            <person name="Pallen M.J."/>
        </authorList>
    </citation>
    <scope>NUCLEOTIDE SEQUENCE</scope>
    <source>
        <strain evidence="1">1370</strain>
    </source>
</reference>
<evidence type="ECO:0000313" key="2">
    <source>
        <dbReference type="Proteomes" id="UP000823960"/>
    </source>
</evidence>
<dbReference type="Gene3D" id="1.10.132.100">
    <property type="match status" value="1"/>
</dbReference>
<dbReference type="AlphaFoldDB" id="A0A9D1NRL6"/>
<dbReference type="Pfam" id="PF09481">
    <property type="entry name" value="CRISPR_Cse1"/>
    <property type="match status" value="1"/>
</dbReference>
<dbReference type="InterPro" id="IPR013381">
    <property type="entry name" value="CRISPR-assoc_prot_Cse1"/>
</dbReference>
<sequence>MQKIESEFNLLDEPWIMVMQKDHTVTEVSLRDALLQAHCYRGLSGELPTQDIAVLRLLLAVMHSVFYRVDENGETAPITKSSQAYDRWRTLWTGGRLPQKPIESYLEKYRDRFWLIDPERPFGQVPSADSGTPYKSSKLNGELSESSNKLRLFPLTAGKAKEGLTYAQAARWVLYLNGFDDTSSKPKGKNLPSPGAGWLGKCGLITAKGDSLFETLMLNFVLLRDVDEGVWQSVTPIWELDNARGSERTQIPQPDDQAALLTLQSRRILLQHENGIVYGYSLLGGDFFEPTNAFSEQMTLWHPMFKDSKKTNLIGYKPKRHNASRQFWRDFSAIAAQDENNHPPGIVTWHMRLYRHGCLDKGRLIAYSIASVQYGDKDFFVTDLFSDSLSFHLSMLSELNRVWRQMVINQISWSDSVAYAVGTLAADLDRAQGGDGKHPMEKEKAEYYYCIDMPFRKWLHELSPEDGELDEAIASWRTQAMGIARGLAKELIAGAGQSAFVGRTVTEKKNNEEIKLNYSAPKAYNRFLAQLNKLGR</sequence>
<dbReference type="NCBIfam" id="TIGR02547">
    <property type="entry name" value="casA_cse1"/>
    <property type="match status" value="1"/>
</dbReference>
<proteinExistence type="predicted"/>
<reference evidence="1" key="1">
    <citation type="submission" date="2020-10" db="EMBL/GenBank/DDBJ databases">
        <authorList>
            <person name="Gilroy R."/>
        </authorList>
    </citation>
    <scope>NUCLEOTIDE SEQUENCE</scope>
    <source>
        <strain evidence="1">1370</strain>
    </source>
</reference>
<organism evidence="1 2">
    <name type="scientific">Candidatus Faeciplasma avium</name>
    <dbReference type="NCBI Taxonomy" id="2840798"/>
    <lineage>
        <taxon>Bacteria</taxon>
        <taxon>Bacillati</taxon>
        <taxon>Bacillota</taxon>
        <taxon>Clostridia</taxon>
        <taxon>Eubacteriales</taxon>
        <taxon>Oscillospiraceae</taxon>
        <taxon>Oscillospiraceae incertae sedis</taxon>
        <taxon>Candidatus Faeciplasma</taxon>
    </lineage>
</organism>
<name>A0A9D1NRL6_9FIRM</name>
<dbReference type="Proteomes" id="UP000823960">
    <property type="component" value="Unassembled WGS sequence"/>
</dbReference>
<protein>
    <submittedName>
        <fullName evidence="1">Type I-E CRISPR-associated protein Cse1/CasA</fullName>
    </submittedName>
</protein>
<dbReference type="EMBL" id="DVOL01000067">
    <property type="protein sequence ID" value="HIV11013.1"/>
    <property type="molecule type" value="Genomic_DNA"/>
</dbReference>
<accession>A0A9D1NRL6</accession>